<keyword evidence="3" id="KW-1185">Reference proteome</keyword>
<reference evidence="3" key="1">
    <citation type="journal article" date="2019" name="Int. J. Syst. Evol. Microbiol.">
        <title>The Global Catalogue of Microorganisms (GCM) 10K type strain sequencing project: providing services to taxonomists for standard genome sequencing and annotation.</title>
        <authorList>
            <consortium name="The Broad Institute Genomics Platform"/>
            <consortium name="The Broad Institute Genome Sequencing Center for Infectious Disease"/>
            <person name="Wu L."/>
            <person name="Ma J."/>
        </authorList>
    </citation>
    <scope>NUCLEOTIDE SEQUENCE [LARGE SCALE GENOMIC DNA]</scope>
    <source>
        <strain evidence="3">CGMCC 1.15475</strain>
    </source>
</reference>
<dbReference type="GO" id="GO:0008168">
    <property type="term" value="F:methyltransferase activity"/>
    <property type="evidence" value="ECO:0007669"/>
    <property type="project" value="UniProtKB-KW"/>
</dbReference>
<dbReference type="EMBL" id="JBHUFW010000011">
    <property type="protein sequence ID" value="MFD1864274.1"/>
    <property type="molecule type" value="Genomic_DNA"/>
</dbReference>
<comment type="caution">
    <text evidence="2">The sequence shown here is derived from an EMBL/GenBank/DDBJ whole genome shotgun (WGS) entry which is preliminary data.</text>
</comment>
<evidence type="ECO:0000313" key="2">
    <source>
        <dbReference type="EMBL" id="MFD1864274.1"/>
    </source>
</evidence>
<proteinExistence type="predicted"/>
<sequence>MNRLMPRGEYLYTYAYTEDEKELCGLETRSFFGAGHTGKIIKSKTAVDPDRSPFMKERIDILFEEEGLEEIVDRASAISMEGQTFKVIFVKINGEPEAEKTLYDEKRAVESRIGKVIQGKADMQKPDIVFGLLPYEGRWYFGRYQLAEPVWFRHQKKPKQYSTALSTRVARVVANIAAPEIEGVRAIDPCCGIGTVLVEGLSMGIDIVGRDVNPLVVVGSRENIAHFGLSGEVVHGPIAEATGQFDVAIIDMPYNLYTSATPADQLSILSHAHRIAEKLIVVTLDNLDSMIAEAGYAITDRCIAKKAGFSREVVVCHRAQ</sequence>
<protein>
    <submittedName>
        <fullName evidence="2">TRM11 family SAM-dependent methyltransferase</fullName>
    </submittedName>
</protein>
<dbReference type="GO" id="GO:0032259">
    <property type="term" value="P:methylation"/>
    <property type="evidence" value="ECO:0007669"/>
    <property type="project" value="UniProtKB-KW"/>
</dbReference>
<dbReference type="Gene3D" id="3.40.50.150">
    <property type="entry name" value="Vaccinia Virus protein VP39"/>
    <property type="match status" value="1"/>
</dbReference>
<evidence type="ECO:0000313" key="3">
    <source>
        <dbReference type="Proteomes" id="UP001597273"/>
    </source>
</evidence>
<gene>
    <name evidence="2" type="ORF">ACFSDB_15295</name>
</gene>
<feature type="domain" description="Ribosomal RNA large subunit methyltransferase K/L-like methyltransferase" evidence="1">
    <location>
        <begin position="156"/>
        <end position="263"/>
    </location>
</feature>
<evidence type="ECO:0000259" key="1">
    <source>
        <dbReference type="Pfam" id="PF01170"/>
    </source>
</evidence>
<dbReference type="SUPFAM" id="SSF53335">
    <property type="entry name" value="S-adenosyl-L-methionine-dependent methyltransferases"/>
    <property type="match status" value="1"/>
</dbReference>
<dbReference type="Proteomes" id="UP001597273">
    <property type="component" value="Unassembled WGS sequence"/>
</dbReference>
<dbReference type="PANTHER" id="PTHR14911:SF13">
    <property type="entry name" value="TRNA (GUANINE(6)-N2)-METHYLTRANSFERASE THUMP3"/>
    <property type="match status" value="1"/>
</dbReference>
<dbReference type="PANTHER" id="PTHR14911">
    <property type="entry name" value="THUMP DOMAIN-CONTAINING"/>
    <property type="match status" value="1"/>
</dbReference>
<keyword evidence="2" id="KW-0808">Transferase</keyword>
<dbReference type="InterPro" id="IPR000241">
    <property type="entry name" value="RlmKL-like_Mtase"/>
</dbReference>
<accession>A0ABW4QLM0</accession>
<dbReference type="RefSeq" id="WP_377340509.1">
    <property type="nucleotide sequence ID" value="NZ_JBHUFW010000011.1"/>
</dbReference>
<dbReference type="Pfam" id="PF01170">
    <property type="entry name" value="UPF0020"/>
    <property type="match status" value="1"/>
</dbReference>
<dbReference type="InterPro" id="IPR029063">
    <property type="entry name" value="SAM-dependent_MTases_sf"/>
</dbReference>
<organism evidence="2 3">
    <name type="scientific">Planococcus chinensis</name>
    <dbReference type="NCBI Taxonomy" id="272917"/>
    <lineage>
        <taxon>Bacteria</taxon>
        <taxon>Bacillati</taxon>
        <taxon>Bacillota</taxon>
        <taxon>Bacilli</taxon>
        <taxon>Bacillales</taxon>
        <taxon>Caryophanaceae</taxon>
        <taxon>Planococcus</taxon>
    </lineage>
</organism>
<name>A0ABW4QLM0_9BACL</name>
<keyword evidence="2" id="KW-0489">Methyltransferase</keyword>
<dbReference type="CDD" id="cd02440">
    <property type="entry name" value="AdoMet_MTases"/>
    <property type="match status" value="1"/>
</dbReference>